<organism evidence="2 3">
    <name type="scientific">Calidithermus terrae</name>
    <dbReference type="NCBI Taxonomy" id="1408545"/>
    <lineage>
        <taxon>Bacteria</taxon>
        <taxon>Thermotogati</taxon>
        <taxon>Deinococcota</taxon>
        <taxon>Deinococci</taxon>
        <taxon>Thermales</taxon>
        <taxon>Thermaceae</taxon>
        <taxon>Calidithermus</taxon>
    </lineage>
</organism>
<feature type="signal peptide" evidence="1">
    <location>
        <begin position="1"/>
        <end position="24"/>
    </location>
</feature>
<feature type="chain" id="PRO_5017340439" evidence="1">
    <location>
        <begin position="25"/>
        <end position="204"/>
    </location>
</feature>
<evidence type="ECO:0000313" key="3">
    <source>
        <dbReference type="Proteomes" id="UP000265715"/>
    </source>
</evidence>
<keyword evidence="3" id="KW-1185">Reference proteome</keyword>
<sequence length="204" mass="22167">MKAVGLAVLAGLALLVAGCGTQKATDSVGKRVMTASDSLDYFNVKDIGEVKPLPKGKLYLTAQDIRARGDLSTQSLHVLSTNPNEGYIEVGDWYIPSGVYQGLQETTPYNVSVEAMNVLEGSELQFLFNATPDEMRSELEKVGLSVRDVRELSVDGELSIDDLRTLASMADQRSAPARLAVMSGRSFRTILESRIAARQGRDVR</sequence>
<dbReference type="EMBL" id="QXDL01000009">
    <property type="protein sequence ID" value="RIH90455.1"/>
    <property type="molecule type" value="Genomic_DNA"/>
</dbReference>
<keyword evidence="1" id="KW-0732">Signal</keyword>
<dbReference type="AlphaFoldDB" id="A0A399F3T5"/>
<evidence type="ECO:0000256" key="1">
    <source>
        <dbReference type="SAM" id="SignalP"/>
    </source>
</evidence>
<accession>A0A399F3T5</accession>
<dbReference type="PROSITE" id="PS51257">
    <property type="entry name" value="PROKAR_LIPOPROTEIN"/>
    <property type="match status" value="1"/>
</dbReference>
<dbReference type="Proteomes" id="UP000265715">
    <property type="component" value="Unassembled WGS sequence"/>
</dbReference>
<protein>
    <submittedName>
        <fullName evidence="2">Uncharacterized protein</fullName>
    </submittedName>
</protein>
<dbReference type="RefSeq" id="WP_147372507.1">
    <property type="nucleotide sequence ID" value="NZ_QXDL01000009.1"/>
</dbReference>
<name>A0A399F3T5_9DEIN</name>
<reference evidence="2 3" key="1">
    <citation type="submission" date="2018-08" db="EMBL/GenBank/DDBJ databases">
        <title>Meiothermus terrae DSM 26712 genome sequencing project.</title>
        <authorList>
            <person name="Da Costa M.S."/>
            <person name="Albuquerque L."/>
            <person name="Raposo P."/>
            <person name="Froufe H.J.C."/>
            <person name="Barroso C.S."/>
            <person name="Egas C."/>
        </authorList>
    </citation>
    <scope>NUCLEOTIDE SEQUENCE [LARGE SCALE GENOMIC DNA]</scope>
    <source>
        <strain evidence="2 3">DSM 26712</strain>
    </source>
</reference>
<evidence type="ECO:0000313" key="2">
    <source>
        <dbReference type="EMBL" id="RIH90455.1"/>
    </source>
</evidence>
<comment type="caution">
    <text evidence="2">The sequence shown here is derived from an EMBL/GenBank/DDBJ whole genome shotgun (WGS) entry which is preliminary data.</text>
</comment>
<proteinExistence type="predicted"/>
<gene>
    <name evidence="2" type="ORF">Mterra_00437</name>
</gene>
<dbReference type="OrthoDB" id="9890469at2"/>